<keyword evidence="1" id="KW-0812">Transmembrane</keyword>
<dbReference type="AlphaFoldDB" id="A0A975DB55"/>
<feature type="transmembrane region" description="Helical" evidence="1">
    <location>
        <begin position="54"/>
        <end position="77"/>
    </location>
</feature>
<keyword evidence="4" id="KW-1185">Reference proteome</keyword>
<dbReference type="EMBL" id="CP072110">
    <property type="protein sequence ID" value="QTH63935.1"/>
    <property type="molecule type" value="Genomic_DNA"/>
</dbReference>
<sequence>MELNYDFLVSLFGWMSVINLVCLLLFTLFVTLLKPVTLTIHTKLLGIKEEQLELLYIKVLAYYKLTAIVFVFSPYLALKAMAG</sequence>
<dbReference type="RefSeq" id="WP_208831990.1">
    <property type="nucleotide sequence ID" value="NZ_CP072110.1"/>
</dbReference>
<feature type="domain" description="DUF6868" evidence="2">
    <location>
        <begin position="4"/>
        <end position="81"/>
    </location>
</feature>
<proteinExistence type="predicted"/>
<keyword evidence="1" id="KW-1133">Transmembrane helix</keyword>
<organism evidence="3 4">
    <name type="scientific">Psychrosphaera ytuae</name>
    <dbReference type="NCBI Taxonomy" id="2820710"/>
    <lineage>
        <taxon>Bacteria</taxon>
        <taxon>Pseudomonadati</taxon>
        <taxon>Pseudomonadota</taxon>
        <taxon>Gammaproteobacteria</taxon>
        <taxon>Alteromonadales</taxon>
        <taxon>Pseudoalteromonadaceae</taxon>
        <taxon>Psychrosphaera</taxon>
    </lineage>
</organism>
<dbReference type="Proteomes" id="UP000682739">
    <property type="component" value="Chromosome"/>
</dbReference>
<evidence type="ECO:0000259" key="2">
    <source>
        <dbReference type="Pfam" id="PF21742"/>
    </source>
</evidence>
<dbReference type="InterPro" id="IPR049220">
    <property type="entry name" value="DUF6868"/>
</dbReference>
<accession>A0A975DB55</accession>
<keyword evidence="1" id="KW-0472">Membrane</keyword>
<evidence type="ECO:0000313" key="3">
    <source>
        <dbReference type="EMBL" id="QTH63935.1"/>
    </source>
</evidence>
<dbReference type="KEGG" id="psym:J1N51_00080"/>
<protein>
    <recommendedName>
        <fullName evidence="2">DUF6868 domain-containing protein</fullName>
    </recommendedName>
</protein>
<dbReference type="Pfam" id="PF21742">
    <property type="entry name" value="DUF6868"/>
    <property type="match status" value="1"/>
</dbReference>
<evidence type="ECO:0000256" key="1">
    <source>
        <dbReference type="SAM" id="Phobius"/>
    </source>
</evidence>
<feature type="transmembrane region" description="Helical" evidence="1">
    <location>
        <begin position="12"/>
        <end position="33"/>
    </location>
</feature>
<name>A0A975DB55_9GAMM</name>
<gene>
    <name evidence="3" type="ORF">J1N51_00080</name>
</gene>
<reference evidence="3" key="1">
    <citation type="submission" date="2021-03" db="EMBL/GenBank/DDBJ databases">
        <title>Description of Psychrosphaera ytuae sp. nov. isolated from deep sea sediment of South China Sea.</title>
        <authorList>
            <person name="Zhang J."/>
            <person name="Xu X.-D."/>
        </authorList>
    </citation>
    <scope>NUCLEOTIDE SEQUENCE</scope>
    <source>
        <strain evidence="3">MTZ26</strain>
    </source>
</reference>
<evidence type="ECO:0000313" key="4">
    <source>
        <dbReference type="Proteomes" id="UP000682739"/>
    </source>
</evidence>